<feature type="transmembrane region" description="Helical" evidence="2">
    <location>
        <begin position="80"/>
        <end position="100"/>
    </location>
</feature>
<feature type="compositionally biased region" description="Pro residues" evidence="1">
    <location>
        <begin position="151"/>
        <end position="171"/>
    </location>
</feature>
<feature type="transmembrane region" description="Helical" evidence="2">
    <location>
        <begin position="12"/>
        <end position="38"/>
    </location>
</feature>
<evidence type="ECO:0000313" key="3">
    <source>
        <dbReference type="EMBL" id="MFE9171434.1"/>
    </source>
</evidence>
<dbReference type="EMBL" id="JBIAFJ010000015">
    <property type="protein sequence ID" value="MFE9171434.1"/>
    <property type="molecule type" value="Genomic_DNA"/>
</dbReference>
<organism evidence="3 4">
    <name type="scientific">Streptomyces kebangsaanensis</name>
    <dbReference type="NCBI Taxonomy" id="864058"/>
    <lineage>
        <taxon>Bacteria</taxon>
        <taxon>Bacillati</taxon>
        <taxon>Actinomycetota</taxon>
        <taxon>Actinomycetes</taxon>
        <taxon>Kitasatosporales</taxon>
        <taxon>Streptomycetaceae</taxon>
        <taxon>Streptomyces</taxon>
    </lineage>
</organism>
<gene>
    <name evidence="3" type="ORF">ACFYNZ_18240</name>
</gene>
<keyword evidence="4" id="KW-1185">Reference proteome</keyword>
<name>A0ABW6KU63_9ACTN</name>
<evidence type="ECO:0000313" key="4">
    <source>
        <dbReference type="Proteomes" id="UP001601197"/>
    </source>
</evidence>
<dbReference type="RefSeq" id="WP_388348316.1">
    <property type="nucleotide sequence ID" value="NZ_JBIAFJ010000015.1"/>
</dbReference>
<reference evidence="3 4" key="1">
    <citation type="submission" date="2024-10" db="EMBL/GenBank/DDBJ databases">
        <title>The Natural Products Discovery Center: Release of the First 8490 Sequenced Strains for Exploring Actinobacteria Biosynthetic Diversity.</title>
        <authorList>
            <person name="Kalkreuter E."/>
            <person name="Kautsar S.A."/>
            <person name="Yang D."/>
            <person name="Bader C.D."/>
            <person name="Teijaro C.N."/>
            <person name="Fluegel L."/>
            <person name="Davis C.M."/>
            <person name="Simpson J.R."/>
            <person name="Lauterbach L."/>
            <person name="Steele A.D."/>
            <person name="Gui C."/>
            <person name="Meng S."/>
            <person name="Li G."/>
            <person name="Viehrig K."/>
            <person name="Ye F."/>
            <person name="Su P."/>
            <person name="Kiefer A.F."/>
            <person name="Nichols A."/>
            <person name="Cepeda A.J."/>
            <person name="Yan W."/>
            <person name="Fan B."/>
            <person name="Jiang Y."/>
            <person name="Adhikari A."/>
            <person name="Zheng C.-J."/>
            <person name="Schuster L."/>
            <person name="Cowan T.M."/>
            <person name="Smanski M.J."/>
            <person name="Chevrette M.G."/>
            <person name="De Carvalho L.P.S."/>
            <person name="Shen B."/>
        </authorList>
    </citation>
    <scope>NUCLEOTIDE SEQUENCE [LARGE SCALE GENOMIC DNA]</scope>
    <source>
        <strain evidence="3 4">NPDC007147</strain>
    </source>
</reference>
<proteinExistence type="predicted"/>
<keyword evidence="2" id="KW-0812">Transmembrane</keyword>
<keyword evidence="2" id="KW-1133">Transmembrane helix</keyword>
<feature type="compositionally biased region" description="Pro residues" evidence="1">
    <location>
        <begin position="179"/>
        <end position="195"/>
    </location>
</feature>
<feature type="transmembrane region" description="Helical" evidence="2">
    <location>
        <begin position="50"/>
        <end position="68"/>
    </location>
</feature>
<evidence type="ECO:0008006" key="5">
    <source>
        <dbReference type="Google" id="ProtNLM"/>
    </source>
</evidence>
<evidence type="ECO:0000256" key="2">
    <source>
        <dbReference type="SAM" id="Phobius"/>
    </source>
</evidence>
<sequence>MHAPQPPRPSTAVVVALRVLFMALPVLSLGFLAWATMLRVACVTRARRDWFLFGVSLAVLVVACALIINDPTDDLSTPGGDLAAAMMLLSAFGSAGYLLYADVLRLQTPPAGHSPTATTVAYGYPPSVTPQSYAPAPAPYLPPQPAPYLPPQPAPYVPPQPAPAPYAPPPSAAFGTAPAPAPRPGPAPTPQPQRPAPARIDQVRAELDELSDFLRGQDQGKDRGTGGGR</sequence>
<protein>
    <recommendedName>
        <fullName evidence="5">Integral membrane protein</fullName>
    </recommendedName>
</protein>
<comment type="caution">
    <text evidence="3">The sequence shown here is derived from an EMBL/GenBank/DDBJ whole genome shotgun (WGS) entry which is preliminary data.</text>
</comment>
<evidence type="ECO:0000256" key="1">
    <source>
        <dbReference type="SAM" id="MobiDB-lite"/>
    </source>
</evidence>
<feature type="compositionally biased region" description="Basic and acidic residues" evidence="1">
    <location>
        <begin position="218"/>
        <end position="229"/>
    </location>
</feature>
<feature type="region of interest" description="Disordered" evidence="1">
    <location>
        <begin position="151"/>
        <end position="229"/>
    </location>
</feature>
<dbReference type="Proteomes" id="UP001601197">
    <property type="component" value="Unassembled WGS sequence"/>
</dbReference>
<accession>A0ABW6KU63</accession>
<keyword evidence="2" id="KW-0472">Membrane</keyword>